<feature type="domain" description="Kazal-like" evidence="2">
    <location>
        <begin position="62"/>
        <end position="103"/>
    </location>
</feature>
<name>A0A7R9W559_9STRA</name>
<dbReference type="SUPFAM" id="SSF100895">
    <property type="entry name" value="Kazal-type serine protease inhibitors"/>
    <property type="match status" value="1"/>
</dbReference>
<gene>
    <name evidence="3" type="ORF">TDUB1175_LOCUS13585</name>
</gene>
<dbReference type="InterPro" id="IPR036058">
    <property type="entry name" value="Kazal_dom_sf"/>
</dbReference>
<dbReference type="Gene3D" id="3.30.60.30">
    <property type="match status" value="1"/>
</dbReference>
<dbReference type="SMART" id="SM00280">
    <property type="entry name" value="KAZAL"/>
    <property type="match status" value="1"/>
</dbReference>
<protein>
    <recommendedName>
        <fullName evidence="2">Kazal-like domain-containing protein</fullName>
    </recommendedName>
</protein>
<organism evidence="3">
    <name type="scientific">Pseudictyota dubia</name>
    <dbReference type="NCBI Taxonomy" id="2749911"/>
    <lineage>
        <taxon>Eukaryota</taxon>
        <taxon>Sar</taxon>
        <taxon>Stramenopiles</taxon>
        <taxon>Ochrophyta</taxon>
        <taxon>Bacillariophyta</taxon>
        <taxon>Mediophyceae</taxon>
        <taxon>Biddulphiophycidae</taxon>
        <taxon>Eupodiscales</taxon>
        <taxon>Odontellaceae</taxon>
        <taxon>Pseudictyota</taxon>
    </lineage>
</organism>
<sequence length="130" mass="14013">MFSRPSAIAIISLLQVMATFAGQPQLIYPLRASMAVASGAILVRHEATGATGIRGAMESIGGRRTSQCSCPMVYEPVCGDDGSEYKNSCFAQCEGVKYKPGMCCRDLGQHDCDLRCEWVNGKCRDKPGNN</sequence>
<dbReference type="AlphaFoldDB" id="A0A7R9W559"/>
<proteinExistence type="predicted"/>
<dbReference type="InterPro" id="IPR002350">
    <property type="entry name" value="Kazal_dom"/>
</dbReference>
<evidence type="ECO:0000313" key="3">
    <source>
        <dbReference type="EMBL" id="CAD8314796.1"/>
    </source>
</evidence>
<feature type="chain" id="PRO_5030725196" description="Kazal-like domain-containing protein" evidence="1">
    <location>
        <begin position="22"/>
        <end position="130"/>
    </location>
</feature>
<evidence type="ECO:0000259" key="2">
    <source>
        <dbReference type="PROSITE" id="PS51465"/>
    </source>
</evidence>
<dbReference type="PROSITE" id="PS51465">
    <property type="entry name" value="KAZAL_2"/>
    <property type="match status" value="1"/>
</dbReference>
<dbReference type="PROSITE" id="PS00282">
    <property type="entry name" value="KAZAL_1"/>
    <property type="match status" value="1"/>
</dbReference>
<dbReference type="Pfam" id="PF00050">
    <property type="entry name" value="Kazal_1"/>
    <property type="match status" value="1"/>
</dbReference>
<accession>A0A7R9W559</accession>
<reference evidence="3" key="1">
    <citation type="submission" date="2021-01" db="EMBL/GenBank/DDBJ databases">
        <authorList>
            <person name="Corre E."/>
            <person name="Pelletier E."/>
            <person name="Niang G."/>
            <person name="Scheremetjew M."/>
            <person name="Finn R."/>
            <person name="Kale V."/>
            <person name="Holt S."/>
            <person name="Cochrane G."/>
            <person name="Meng A."/>
            <person name="Brown T."/>
            <person name="Cohen L."/>
        </authorList>
    </citation>
    <scope>NUCLEOTIDE SEQUENCE</scope>
    <source>
        <strain evidence="3">CCMP147</strain>
    </source>
</reference>
<evidence type="ECO:0000256" key="1">
    <source>
        <dbReference type="SAM" id="SignalP"/>
    </source>
</evidence>
<dbReference type="EMBL" id="HBED01027190">
    <property type="protein sequence ID" value="CAD8314796.1"/>
    <property type="molecule type" value="Transcribed_RNA"/>
</dbReference>
<feature type="signal peptide" evidence="1">
    <location>
        <begin position="1"/>
        <end position="21"/>
    </location>
</feature>
<keyword evidence="1" id="KW-0732">Signal</keyword>